<keyword evidence="4 7" id="KW-0573">Peptidoglycan synthesis</keyword>
<dbReference type="PANTHER" id="PTHR23135">
    <property type="entry name" value="MUR LIGASE FAMILY MEMBER"/>
    <property type="match status" value="1"/>
</dbReference>
<comment type="pathway">
    <text evidence="7 8">Cell wall biogenesis; peptidoglycan biosynthesis.</text>
</comment>
<feature type="binding site" evidence="7">
    <location>
        <position position="470"/>
    </location>
    <ligand>
        <name>meso-2,6-diaminopimelate</name>
        <dbReference type="ChEBI" id="CHEBI:57791"/>
    </ligand>
</feature>
<dbReference type="InterPro" id="IPR004101">
    <property type="entry name" value="Mur_ligase_C"/>
</dbReference>
<dbReference type="Gene3D" id="3.90.190.20">
    <property type="entry name" value="Mur ligase, C-terminal domain"/>
    <property type="match status" value="1"/>
</dbReference>
<keyword evidence="7" id="KW-0460">Magnesium</keyword>
<dbReference type="Gene3D" id="3.40.1190.10">
    <property type="entry name" value="Mur-like, catalytic domain"/>
    <property type="match status" value="1"/>
</dbReference>
<dbReference type="NCBIfam" id="NF001124">
    <property type="entry name" value="PRK00139.1-2"/>
    <property type="match status" value="1"/>
</dbReference>
<dbReference type="NCBIfam" id="TIGR01085">
    <property type="entry name" value="murE"/>
    <property type="match status" value="1"/>
</dbReference>
<name>A0A921SMK6_9MICO</name>
<dbReference type="GO" id="GO:0071555">
    <property type="term" value="P:cell wall organization"/>
    <property type="evidence" value="ECO:0007669"/>
    <property type="project" value="UniProtKB-KW"/>
</dbReference>
<evidence type="ECO:0000256" key="1">
    <source>
        <dbReference type="ARBA" id="ARBA00005898"/>
    </source>
</evidence>
<feature type="binding site" evidence="7">
    <location>
        <begin position="409"/>
        <end position="412"/>
    </location>
    <ligand>
        <name>meso-2,6-diaminopimelate</name>
        <dbReference type="ChEBI" id="CHEBI:57791"/>
    </ligand>
</feature>
<comment type="subcellular location">
    <subcellularLocation>
        <location evidence="7 8">Cytoplasm</location>
    </subcellularLocation>
</comment>
<accession>A0A921SMK6</accession>
<dbReference type="GO" id="GO:0005524">
    <property type="term" value="F:ATP binding"/>
    <property type="evidence" value="ECO:0007669"/>
    <property type="project" value="UniProtKB-UniRule"/>
</dbReference>
<evidence type="ECO:0000313" key="12">
    <source>
        <dbReference type="EMBL" id="HJG79420.1"/>
    </source>
</evidence>
<keyword evidence="7" id="KW-0067">ATP-binding</keyword>
<keyword evidence="7 12" id="KW-0436">Ligase</keyword>
<reference evidence="12" key="1">
    <citation type="journal article" date="2021" name="PeerJ">
        <title>Extensive microbial diversity within the chicken gut microbiome revealed by metagenomics and culture.</title>
        <authorList>
            <person name="Gilroy R."/>
            <person name="Ravi A."/>
            <person name="Getino M."/>
            <person name="Pursley I."/>
            <person name="Horton D.L."/>
            <person name="Alikhan N.F."/>
            <person name="Baker D."/>
            <person name="Gharbi K."/>
            <person name="Hall N."/>
            <person name="Watson M."/>
            <person name="Adriaenssens E.M."/>
            <person name="Foster-Nyarko E."/>
            <person name="Jarju S."/>
            <person name="Secka A."/>
            <person name="Antonio M."/>
            <person name="Oren A."/>
            <person name="Chaudhuri R.R."/>
            <person name="La Ragione R."/>
            <person name="Hildebrand F."/>
            <person name="Pallen M.J."/>
        </authorList>
    </citation>
    <scope>NUCLEOTIDE SEQUENCE</scope>
    <source>
        <strain evidence="12">ChiGjej5B5-7349</strain>
    </source>
</reference>
<evidence type="ECO:0000256" key="3">
    <source>
        <dbReference type="ARBA" id="ARBA00022960"/>
    </source>
</evidence>
<dbReference type="Pfam" id="PF02875">
    <property type="entry name" value="Mur_ligase_C"/>
    <property type="match status" value="1"/>
</dbReference>
<dbReference type="GO" id="GO:0008765">
    <property type="term" value="F:UDP-N-acetylmuramoylalanyl-D-glutamate-2,6-diaminopimelate ligase activity"/>
    <property type="evidence" value="ECO:0007669"/>
    <property type="project" value="UniProtKB-UniRule"/>
</dbReference>
<dbReference type="AlphaFoldDB" id="A0A921SMK6"/>
<dbReference type="InterPro" id="IPR013221">
    <property type="entry name" value="Mur_ligase_cen"/>
</dbReference>
<dbReference type="SUPFAM" id="SSF63418">
    <property type="entry name" value="MurE/MurF N-terminal domain"/>
    <property type="match status" value="1"/>
</dbReference>
<comment type="caution">
    <text evidence="7">Lacks conserved residue(s) required for the propagation of feature annotation.</text>
</comment>
<feature type="domain" description="Mur ligase central" evidence="11">
    <location>
        <begin position="117"/>
        <end position="314"/>
    </location>
</feature>
<keyword evidence="2 7" id="KW-0132">Cell division</keyword>
<evidence type="ECO:0000256" key="4">
    <source>
        <dbReference type="ARBA" id="ARBA00022984"/>
    </source>
</evidence>
<evidence type="ECO:0000313" key="13">
    <source>
        <dbReference type="Proteomes" id="UP000784435"/>
    </source>
</evidence>
<evidence type="ECO:0000259" key="11">
    <source>
        <dbReference type="Pfam" id="PF08245"/>
    </source>
</evidence>
<feature type="binding site" evidence="7">
    <location>
        <begin position="118"/>
        <end position="124"/>
    </location>
    <ligand>
        <name>ATP</name>
        <dbReference type="ChEBI" id="CHEBI:30616"/>
    </ligand>
</feature>
<evidence type="ECO:0000256" key="6">
    <source>
        <dbReference type="ARBA" id="ARBA00023316"/>
    </source>
</evidence>
<dbReference type="SUPFAM" id="SSF53623">
    <property type="entry name" value="MurD-like peptide ligases, catalytic domain"/>
    <property type="match status" value="1"/>
</dbReference>
<keyword evidence="3 7" id="KW-0133">Cell shape</keyword>
<dbReference type="Pfam" id="PF08245">
    <property type="entry name" value="Mur_ligase_M"/>
    <property type="match status" value="1"/>
</dbReference>
<comment type="catalytic activity">
    <reaction evidence="7">
        <text>UDP-N-acetyl-alpha-D-muramoyl-L-alanyl-D-glutamate + meso-2,6-diaminopimelate + ATP = UDP-N-acetyl-alpha-D-muramoyl-L-alanyl-gamma-D-glutamyl-meso-2,6-diaminopimelate + ADP + phosphate + H(+)</text>
        <dbReference type="Rhea" id="RHEA:23676"/>
        <dbReference type="ChEBI" id="CHEBI:15378"/>
        <dbReference type="ChEBI" id="CHEBI:30616"/>
        <dbReference type="ChEBI" id="CHEBI:43474"/>
        <dbReference type="ChEBI" id="CHEBI:57791"/>
        <dbReference type="ChEBI" id="CHEBI:83900"/>
        <dbReference type="ChEBI" id="CHEBI:83905"/>
        <dbReference type="ChEBI" id="CHEBI:456216"/>
        <dbReference type="EC" id="6.3.2.13"/>
    </reaction>
</comment>
<dbReference type="EC" id="6.3.2.13" evidence="7"/>
<gene>
    <name evidence="7" type="primary">murE</name>
    <name evidence="12" type="ORF">K8V08_03305</name>
</gene>
<feature type="binding site" evidence="7">
    <location>
        <position position="193"/>
    </location>
    <ligand>
        <name>UDP-N-acetyl-alpha-D-muramoyl-L-alanyl-D-glutamate</name>
        <dbReference type="ChEBI" id="CHEBI:83900"/>
    </ligand>
</feature>
<dbReference type="InterPro" id="IPR005761">
    <property type="entry name" value="UDP-N-AcMur-Glu-dNH2Pim_ligase"/>
</dbReference>
<dbReference type="GO" id="GO:0005737">
    <property type="term" value="C:cytoplasm"/>
    <property type="evidence" value="ECO:0007669"/>
    <property type="project" value="UniProtKB-SubCell"/>
</dbReference>
<dbReference type="NCBIfam" id="NF001126">
    <property type="entry name" value="PRK00139.1-4"/>
    <property type="match status" value="1"/>
</dbReference>
<keyword evidence="5 7" id="KW-0131">Cell cycle</keyword>
<dbReference type="InterPro" id="IPR036615">
    <property type="entry name" value="Mur_ligase_C_dom_sf"/>
</dbReference>
<feature type="binding site" evidence="7">
    <location>
        <position position="385"/>
    </location>
    <ligand>
        <name>meso-2,6-diaminopimelate</name>
        <dbReference type="ChEBI" id="CHEBI:57791"/>
    </ligand>
</feature>
<dbReference type="GO" id="GO:0000287">
    <property type="term" value="F:magnesium ion binding"/>
    <property type="evidence" value="ECO:0007669"/>
    <property type="project" value="UniProtKB-UniRule"/>
</dbReference>
<protein>
    <recommendedName>
        <fullName evidence="7">UDP-N-acetylmuramoyl-L-alanyl-D-glutamate--2,6-diaminopimelate ligase</fullName>
        <ecNumber evidence="7">6.3.2.13</ecNumber>
    </recommendedName>
    <alternativeName>
        <fullName evidence="7">Meso-A2pm-adding enzyme</fullName>
    </alternativeName>
    <alternativeName>
        <fullName evidence="7">Meso-diaminopimelate-adding enzyme</fullName>
    </alternativeName>
    <alternativeName>
        <fullName evidence="7">UDP-MurNAc-L-Ala-D-Glu:meso-diaminopimelate ligase</fullName>
    </alternativeName>
    <alternativeName>
        <fullName evidence="7">UDP-MurNAc-tripeptide synthetase</fullName>
    </alternativeName>
    <alternativeName>
        <fullName evidence="7">UDP-N-acetylmuramyl-tripeptide synthetase</fullName>
    </alternativeName>
</protein>
<evidence type="ECO:0000259" key="10">
    <source>
        <dbReference type="Pfam" id="PF02875"/>
    </source>
</evidence>
<dbReference type="GO" id="GO:0008360">
    <property type="term" value="P:regulation of cell shape"/>
    <property type="evidence" value="ECO:0007669"/>
    <property type="project" value="UniProtKB-KW"/>
</dbReference>
<dbReference type="HAMAP" id="MF_00208">
    <property type="entry name" value="MurE"/>
    <property type="match status" value="1"/>
</dbReference>
<evidence type="ECO:0000259" key="9">
    <source>
        <dbReference type="Pfam" id="PF01225"/>
    </source>
</evidence>
<proteinExistence type="inferred from homology"/>
<keyword evidence="7" id="KW-0963">Cytoplasm</keyword>
<dbReference type="EMBL" id="DYUK01000076">
    <property type="protein sequence ID" value="HJG79420.1"/>
    <property type="molecule type" value="Genomic_DNA"/>
</dbReference>
<feature type="domain" description="Mur ligase N-terminal catalytic" evidence="9">
    <location>
        <begin position="23"/>
        <end position="70"/>
    </location>
</feature>
<comment type="similarity">
    <text evidence="1 7">Belongs to the MurCDEF family. MurE subfamily.</text>
</comment>
<comment type="cofactor">
    <cofactor evidence="7">
        <name>Mg(2+)</name>
        <dbReference type="ChEBI" id="CHEBI:18420"/>
    </cofactor>
</comment>
<dbReference type="Proteomes" id="UP000784435">
    <property type="component" value="Unassembled WGS sequence"/>
</dbReference>
<feature type="binding site" evidence="7">
    <location>
        <position position="474"/>
    </location>
    <ligand>
        <name>meso-2,6-diaminopimelate</name>
        <dbReference type="ChEBI" id="CHEBI:57791"/>
    </ligand>
</feature>
<comment type="caution">
    <text evidence="12">The sequence shown here is derived from an EMBL/GenBank/DDBJ whole genome shotgun (WGS) entry which is preliminary data.</text>
</comment>
<dbReference type="InterPro" id="IPR000713">
    <property type="entry name" value="Mur_ligase_N"/>
</dbReference>
<dbReference type="InterPro" id="IPR035911">
    <property type="entry name" value="MurE/MurF_N"/>
</dbReference>
<dbReference type="Pfam" id="PF01225">
    <property type="entry name" value="Mur_ligase"/>
    <property type="match status" value="1"/>
</dbReference>
<evidence type="ECO:0000256" key="2">
    <source>
        <dbReference type="ARBA" id="ARBA00022618"/>
    </source>
</evidence>
<feature type="binding site" evidence="7">
    <location>
        <position position="30"/>
    </location>
    <ligand>
        <name>UDP-N-acetyl-alpha-D-muramoyl-L-alanyl-D-glutamate</name>
        <dbReference type="ChEBI" id="CHEBI:83900"/>
    </ligand>
</feature>
<dbReference type="SUPFAM" id="SSF53244">
    <property type="entry name" value="MurD-like peptide ligases, peptide-binding domain"/>
    <property type="match status" value="1"/>
</dbReference>
<dbReference type="GO" id="GO:0051301">
    <property type="term" value="P:cell division"/>
    <property type="evidence" value="ECO:0007669"/>
    <property type="project" value="UniProtKB-KW"/>
</dbReference>
<dbReference type="InterPro" id="IPR036565">
    <property type="entry name" value="Mur-like_cat_sf"/>
</dbReference>
<sequence>MMKLSDLDLPSDARILGDPDRVVDGVSQDSRQAAAGDLWAALPGARVHGAQFAADVLARGVRAVLTDTRGLDLLRAGEDDLGDLSVVLVEEPRTVLGGISAQVFGTDPEVPHLYGLTGTNGKTTTAFILDALLRRLGRTTGLIGTVETTIAGVREASVRTTPEAPDLHRLFRRMRDRGVDACTMEVSSHALAQHRADGALFRVAGFTNLSQDHLDFHPTMDDYFAAKATLFSPAHARAGVVVVDDEWGERMLRAATVPVLSLSADPARTPDYRLERSEAPEDFVLHLPDGGRVPARSPLPGDFNRTNTALALAMLHAAGETAERLTEAAADLVVVVPGRMERVHEAGPLAVVDYSHTPDALDKVLGGLDGTGSPLVLVVGAGGDRDSTKRRAMGAVAVRRADVVIITDDNPRSEDPATIRAAVLAGAREAIAAGDARTAEDDLQECASRADAIIEAVRRAGDTGTVLVAGKGHETGQEIAGEVHPFDDRERTREAIASHPGLRAAGRVQD</sequence>
<evidence type="ECO:0000256" key="8">
    <source>
        <dbReference type="RuleBase" id="RU004135"/>
    </source>
</evidence>
<feature type="modified residue" description="N6-carboxylysine" evidence="7">
    <location>
        <position position="227"/>
    </location>
</feature>
<feature type="short sequence motif" description="Meso-diaminopimelate recognition motif" evidence="7">
    <location>
        <begin position="409"/>
        <end position="412"/>
    </location>
</feature>
<feature type="domain" description="Mur ligase C-terminal" evidence="10">
    <location>
        <begin position="338"/>
        <end position="472"/>
    </location>
</feature>
<feature type="binding site" evidence="7">
    <location>
        <begin position="160"/>
        <end position="161"/>
    </location>
    <ligand>
        <name>UDP-N-acetyl-alpha-D-muramoyl-L-alanyl-D-glutamate</name>
        <dbReference type="ChEBI" id="CHEBI:83900"/>
    </ligand>
</feature>
<dbReference type="PANTHER" id="PTHR23135:SF4">
    <property type="entry name" value="UDP-N-ACETYLMURAMOYL-L-ALANYL-D-GLUTAMATE--2,6-DIAMINOPIMELATE LIGASE MURE HOMOLOG, CHLOROPLASTIC"/>
    <property type="match status" value="1"/>
</dbReference>
<evidence type="ECO:0000256" key="5">
    <source>
        <dbReference type="ARBA" id="ARBA00023306"/>
    </source>
</evidence>
<keyword evidence="6 7" id="KW-0961">Cell wall biogenesis/degradation</keyword>
<dbReference type="Gene3D" id="3.40.1390.10">
    <property type="entry name" value="MurE/MurF, N-terminal domain"/>
    <property type="match status" value="1"/>
</dbReference>
<comment type="PTM">
    <text evidence="7">Carboxylation is probably crucial for Mg(2+) binding and, consequently, for the gamma-phosphate positioning of ATP.</text>
</comment>
<keyword evidence="7" id="KW-0547">Nucleotide-binding</keyword>
<organism evidence="12 13">
    <name type="scientific">Brevibacterium senegalense</name>
    <dbReference type="NCBI Taxonomy" id="1033736"/>
    <lineage>
        <taxon>Bacteria</taxon>
        <taxon>Bacillati</taxon>
        <taxon>Actinomycetota</taxon>
        <taxon>Actinomycetes</taxon>
        <taxon>Micrococcales</taxon>
        <taxon>Brevibacteriaceae</taxon>
        <taxon>Brevibacterium</taxon>
    </lineage>
</organism>
<feature type="binding site" evidence="7">
    <location>
        <position position="187"/>
    </location>
    <ligand>
        <name>UDP-N-acetyl-alpha-D-muramoyl-L-alanyl-D-glutamate</name>
        <dbReference type="ChEBI" id="CHEBI:83900"/>
    </ligand>
</feature>
<evidence type="ECO:0000256" key="7">
    <source>
        <dbReference type="HAMAP-Rule" id="MF_00208"/>
    </source>
</evidence>
<dbReference type="GO" id="GO:0009252">
    <property type="term" value="P:peptidoglycan biosynthetic process"/>
    <property type="evidence" value="ECO:0007669"/>
    <property type="project" value="UniProtKB-UniRule"/>
</dbReference>
<feature type="binding site" evidence="7">
    <location>
        <position position="195"/>
    </location>
    <ligand>
        <name>UDP-N-acetyl-alpha-D-muramoyl-L-alanyl-D-glutamate</name>
        <dbReference type="ChEBI" id="CHEBI:83900"/>
    </ligand>
</feature>
<reference evidence="12" key="2">
    <citation type="submission" date="2021-09" db="EMBL/GenBank/DDBJ databases">
        <authorList>
            <person name="Gilroy R."/>
        </authorList>
    </citation>
    <scope>NUCLEOTIDE SEQUENCE</scope>
    <source>
        <strain evidence="12">ChiGjej5B5-7349</strain>
    </source>
</reference>
<comment type="function">
    <text evidence="7">Catalyzes the addition of meso-diaminopimelic acid to the nucleotide precursor UDP-N-acetylmuramoyl-L-alanyl-D-glutamate (UMAG) in the biosynthesis of bacterial cell-wall peptidoglycan.</text>
</comment>